<organism evidence="2">
    <name type="scientific">Menopon gallinae</name>
    <name type="common">poultry shaft louse</name>
    <dbReference type="NCBI Taxonomy" id="328185"/>
    <lineage>
        <taxon>Eukaryota</taxon>
        <taxon>Metazoa</taxon>
        <taxon>Ecdysozoa</taxon>
        <taxon>Arthropoda</taxon>
        <taxon>Hexapoda</taxon>
        <taxon>Insecta</taxon>
        <taxon>Pterygota</taxon>
        <taxon>Neoptera</taxon>
        <taxon>Paraneoptera</taxon>
        <taxon>Psocodea</taxon>
        <taxon>Troctomorpha</taxon>
        <taxon>Phthiraptera</taxon>
        <taxon>Amblycera</taxon>
        <taxon>Menoponidae</taxon>
        <taxon>Menopon</taxon>
    </lineage>
</organism>
<accession>A0AAW2IAR0</accession>
<name>A0AAW2IAR0_9NEOP</name>
<sequence length="689" mass="78593">MVASGSLVWCWRDGRWVPLRLSSINLSGAVTKAHWDAVKEFLRLAASQHLVLQEGALSHEQKRDLFSQQRRLKELQNNLAGKVFADESVSDDNNNSNEESLRTCGELSEELRDRIPKFDVLTWLENNDFSAEGEESPSSVSATAAASDEPRYVNNSQSVILRNLILVDPETNKSENNILNTVISDNDLKDSLNVKNALSSGFILPRKSPAIDFTINCLTDDSTANNNNNNNNVNICKNNANDQINKRLLVLTENNLKSVVSTLSNNFNKNFRTNDAENDKIVEKRQIPNTNILNYLQLIDRTGGKCVDDEKSSTLRWQKLVVSTKQSNKYNLDDKCRITDYVEKEDMKSLTLQPVKDAKDKEDKSDASSDILISPLQRHLCRPIKHKQPCRQPHKCDDRSLHGRKYPLNRNNTHPLDNLLKKEYSELELDQIPRVNSLSQTRLEWHQLIQKDKELASKDDIKINNKNSFSKVSINVLNLQRFSRLVRQRKNCDSSDGDEKKKLKKGSLKSKQLKRSDSNSEKKEDSRDGGFRSLRNKKHSLTHSFENYVDVPKDKVGAAVQWQRLVQRYRESKSAEDGSRYTEEPNGSGGRGKSDGKGKSDDQERYSDEPHKGGGCSPPLPNRAQKLKNFDKRGSIPEEQERYSDEPSQPQQGLQKAQISERKLKKQREAWSRNVRKLSDSLRPYVPQE</sequence>
<feature type="region of interest" description="Disordered" evidence="1">
    <location>
        <begin position="490"/>
        <end position="536"/>
    </location>
</feature>
<proteinExistence type="predicted"/>
<feature type="compositionally biased region" description="Basic and acidic residues" evidence="1">
    <location>
        <begin position="592"/>
        <end position="612"/>
    </location>
</feature>
<evidence type="ECO:0000313" key="2">
    <source>
        <dbReference type="EMBL" id="KAL0279455.1"/>
    </source>
</evidence>
<evidence type="ECO:0000256" key="1">
    <source>
        <dbReference type="SAM" id="MobiDB-lite"/>
    </source>
</evidence>
<feature type="compositionally biased region" description="Basic and acidic residues" evidence="1">
    <location>
        <begin position="659"/>
        <end position="671"/>
    </location>
</feature>
<feature type="compositionally biased region" description="Basic and acidic residues" evidence="1">
    <location>
        <begin position="569"/>
        <end position="583"/>
    </location>
</feature>
<feature type="compositionally biased region" description="Polar residues" evidence="1">
    <location>
        <begin position="646"/>
        <end position="658"/>
    </location>
</feature>
<feature type="region of interest" description="Disordered" evidence="1">
    <location>
        <begin position="569"/>
        <end position="689"/>
    </location>
</feature>
<dbReference type="EMBL" id="JARGDH010000001">
    <property type="protein sequence ID" value="KAL0279455.1"/>
    <property type="molecule type" value="Genomic_DNA"/>
</dbReference>
<dbReference type="AlphaFoldDB" id="A0AAW2IAR0"/>
<protein>
    <submittedName>
        <fullName evidence="2">Uncharacterized protein</fullName>
    </submittedName>
</protein>
<feature type="compositionally biased region" description="Basic and acidic residues" evidence="1">
    <location>
        <begin position="514"/>
        <end position="530"/>
    </location>
</feature>
<comment type="caution">
    <text evidence="2">The sequence shown here is derived from an EMBL/GenBank/DDBJ whole genome shotgun (WGS) entry which is preliminary data.</text>
</comment>
<gene>
    <name evidence="2" type="ORF">PYX00_001004</name>
</gene>
<feature type="compositionally biased region" description="Basic and acidic residues" evidence="1">
    <location>
        <begin position="490"/>
        <end position="501"/>
    </location>
</feature>
<feature type="region of interest" description="Disordered" evidence="1">
    <location>
        <begin position="386"/>
        <end position="414"/>
    </location>
</feature>
<reference evidence="2" key="1">
    <citation type="journal article" date="2024" name="Gigascience">
        <title>Chromosome-level genome of the poultry shaft louse Menopon gallinae provides insight into the host-switching and adaptive evolution of parasitic lice.</title>
        <authorList>
            <person name="Xu Y."/>
            <person name="Ma L."/>
            <person name="Liu S."/>
            <person name="Liang Y."/>
            <person name="Liu Q."/>
            <person name="He Z."/>
            <person name="Tian L."/>
            <person name="Duan Y."/>
            <person name="Cai W."/>
            <person name="Li H."/>
            <person name="Song F."/>
        </authorList>
    </citation>
    <scope>NUCLEOTIDE SEQUENCE</scope>
    <source>
        <strain evidence="2">Cailab_2023a</strain>
    </source>
</reference>
<feature type="compositionally biased region" description="Basic residues" evidence="1">
    <location>
        <begin position="502"/>
        <end position="513"/>
    </location>
</feature>
<feature type="compositionally biased region" description="Basic and acidic residues" evidence="1">
    <location>
        <begin position="628"/>
        <end position="645"/>
    </location>
</feature>